<dbReference type="Pfam" id="PF08022">
    <property type="entry name" value="FAD_binding_8"/>
    <property type="match status" value="1"/>
</dbReference>
<evidence type="ECO:0000313" key="12">
    <source>
        <dbReference type="EMBL" id="KAK0627938.1"/>
    </source>
</evidence>
<dbReference type="InterPro" id="IPR051410">
    <property type="entry name" value="Ferric/Cupric_Reductase"/>
</dbReference>
<dbReference type="InterPro" id="IPR013112">
    <property type="entry name" value="FAD-bd_8"/>
</dbReference>
<dbReference type="AlphaFoldDB" id="A0AA40C8B8"/>
<evidence type="ECO:0000256" key="5">
    <source>
        <dbReference type="ARBA" id="ARBA00023065"/>
    </source>
</evidence>
<protein>
    <recommendedName>
        <fullName evidence="11">FAD-binding FR-type domain-containing protein</fullName>
    </recommendedName>
</protein>
<dbReference type="GO" id="GO:0015677">
    <property type="term" value="P:copper ion import"/>
    <property type="evidence" value="ECO:0007669"/>
    <property type="project" value="TreeGrafter"/>
</dbReference>
<feature type="signal peptide" evidence="10">
    <location>
        <begin position="1"/>
        <end position="23"/>
    </location>
</feature>
<dbReference type="SUPFAM" id="SSF52343">
    <property type="entry name" value="Ferredoxin reductase-like, C-terminal NADP-linked domain"/>
    <property type="match status" value="1"/>
</dbReference>
<dbReference type="PANTHER" id="PTHR32361">
    <property type="entry name" value="FERRIC/CUPRIC REDUCTASE TRANSMEMBRANE COMPONENT"/>
    <property type="match status" value="1"/>
</dbReference>
<evidence type="ECO:0000256" key="9">
    <source>
        <dbReference type="SAM" id="Phobius"/>
    </source>
</evidence>
<dbReference type="GO" id="GO:0006879">
    <property type="term" value="P:intracellular iron ion homeostasis"/>
    <property type="evidence" value="ECO:0007669"/>
    <property type="project" value="TreeGrafter"/>
</dbReference>
<evidence type="ECO:0000259" key="11">
    <source>
        <dbReference type="PROSITE" id="PS51384"/>
    </source>
</evidence>
<dbReference type="Gene3D" id="3.40.50.80">
    <property type="entry name" value="Nucleotide-binding domain of ferredoxin-NADP reductase (FNR) module"/>
    <property type="match status" value="1"/>
</dbReference>
<accession>A0AA40C8B8</accession>
<feature type="region of interest" description="Disordered" evidence="8">
    <location>
        <begin position="505"/>
        <end position="533"/>
    </location>
</feature>
<feature type="transmembrane region" description="Helical" evidence="9">
    <location>
        <begin position="325"/>
        <end position="348"/>
    </location>
</feature>
<feature type="transmembrane region" description="Helical" evidence="9">
    <location>
        <begin position="283"/>
        <end position="304"/>
    </location>
</feature>
<name>A0AA40C8B8_9PEZI</name>
<dbReference type="GO" id="GO:0005886">
    <property type="term" value="C:plasma membrane"/>
    <property type="evidence" value="ECO:0007669"/>
    <property type="project" value="TreeGrafter"/>
</dbReference>
<reference evidence="12" key="1">
    <citation type="submission" date="2023-06" db="EMBL/GenBank/DDBJ databases">
        <title>Genome-scale phylogeny and comparative genomics of the fungal order Sordariales.</title>
        <authorList>
            <consortium name="Lawrence Berkeley National Laboratory"/>
            <person name="Hensen N."/>
            <person name="Bonometti L."/>
            <person name="Westerberg I."/>
            <person name="Brannstrom I.O."/>
            <person name="Guillou S."/>
            <person name="Cros-Aarteil S."/>
            <person name="Calhoun S."/>
            <person name="Haridas S."/>
            <person name="Kuo A."/>
            <person name="Mondo S."/>
            <person name="Pangilinan J."/>
            <person name="Riley R."/>
            <person name="Labutti K."/>
            <person name="Andreopoulos B."/>
            <person name="Lipzen A."/>
            <person name="Chen C."/>
            <person name="Yanf M."/>
            <person name="Daum C."/>
            <person name="Ng V."/>
            <person name="Clum A."/>
            <person name="Steindorff A."/>
            <person name="Ohm R."/>
            <person name="Martin F."/>
            <person name="Silar P."/>
            <person name="Natvig D."/>
            <person name="Lalanne C."/>
            <person name="Gautier V."/>
            <person name="Ament-Velasquez S.L."/>
            <person name="Kruys A."/>
            <person name="Hutchinson M.I."/>
            <person name="Powell A.J."/>
            <person name="Barry K."/>
            <person name="Miller A.N."/>
            <person name="Grigoriev I.V."/>
            <person name="Debuchy R."/>
            <person name="Gladieux P."/>
            <person name="Thoren M.H."/>
            <person name="Johannesson H."/>
        </authorList>
    </citation>
    <scope>NUCLEOTIDE SEQUENCE</scope>
    <source>
        <strain evidence="12">CBS 606.72</strain>
    </source>
</reference>
<comment type="subcellular location">
    <subcellularLocation>
        <location evidence="1">Membrane</location>
        <topology evidence="1">Multi-pass membrane protein</topology>
    </subcellularLocation>
</comment>
<keyword evidence="3 9" id="KW-0812">Transmembrane</keyword>
<sequence>MKTPPLFPAAALLTASLTGQAAAQFLTGFGFYPYEPLCAESCLRSLSSYTLACTTPTQDHSGHDHSSSTSPECYASDTPFLTSVAWCFSTKCAAESNIPVSTLQLFWEKFVTGTSKVSAKWSYETALANVSPKPPTYQLGDADTGLNVTSIVPPDTYLAQWNVLGMVARENYVESKFSNGARSSITIFSAAVGIPIALSCLSRLPYAGVVLDKVKPYLVYPALIGRYQVRPLPLLLGNAPTTGQGLYIALFIVLNVVLAAVDYQSGQPNGWFGSQWKEISAYVLYRTGTFGFMLMPLLFLFASRNNVLLWLSNWSHSTYLLLHRWVARVFALYVVIHSIIGLQIYAHYAQTEWWIWGAVATIATVLLAIGSGLYVRASQYELFLVSHVVLSVFVVVGCWYHIFGWYASMGIYLPSTWGYEVWVFFGIAVWFFDRLVRVGRVLKNGAPRAQVFDLGNGYLRVDIAGIRWGLSPGQHVYVYFPTLAPLRPWENHPFSIIPTQILGQSSATTTPHKGDLEKQDKDSEGQKATISASTSSASDTGVVGITLFIKKSTGITKHLQASESLLTLLDGPYSNCHKGSILRCDRLLLLGGGIGITGLLAWAQQHWNVKLVWSVAESARCLVDAINLATVAENEVRVGSRFNFAELIQAEASAGWGRVGVVVSGPGGLCDDVRAAVAAVGRRSKTVFELEVDAYSW</sequence>
<keyword evidence="13" id="KW-1185">Reference proteome</keyword>
<evidence type="ECO:0000256" key="6">
    <source>
        <dbReference type="ARBA" id="ARBA00023136"/>
    </source>
</evidence>
<feature type="chain" id="PRO_5041206851" description="FAD-binding FR-type domain-containing protein" evidence="10">
    <location>
        <begin position="24"/>
        <end position="697"/>
    </location>
</feature>
<evidence type="ECO:0000256" key="3">
    <source>
        <dbReference type="ARBA" id="ARBA00022692"/>
    </source>
</evidence>
<keyword evidence="5" id="KW-0406">Ion transport</keyword>
<feature type="transmembrane region" description="Helical" evidence="9">
    <location>
        <begin position="245"/>
        <end position="263"/>
    </location>
</feature>
<dbReference type="GO" id="GO:0006826">
    <property type="term" value="P:iron ion transport"/>
    <property type="evidence" value="ECO:0007669"/>
    <property type="project" value="TreeGrafter"/>
</dbReference>
<feature type="compositionally biased region" description="Basic and acidic residues" evidence="8">
    <location>
        <begin position="512"/>
        <end position="525"/>
    </location>
</feature>
<feature type="transmembrane region" description="Helical" evidence="9">
    <location>
        <begin position="354"/>
        <end position="375"/>
    </location>
</feature>
<keyword evidence="4 9" id="KW-1133">Transmembrane helix</keyword>
<dbReference type="SFLD" id="SFLDS00052">
    <property type="entry name" value="Ferric_Reductase_Domain"/>
    <property type="match status" value="1"/>
</dbReference>
<dbReference type="PANTHER" id="PTHR32361:SF9">
    <property type="entry name" value="FERRIC REDUCTASE TRANSMEMBRANE COMPONENT 3-RELATED"/>
    <property type="match status" value="1"/>
</dbReference>
<evidence type="ECO:0000256" key="1">
    <source>
        <dbReference type="ARBA" id="ARBA00004141"/>
    </source>
</evidence>
<evidence type="ECO:0000256" key="7">
    <source>
        <dbReference type="ARBA" id="ARBA00023180"/>
    </source>
</evidence>
<evidence type="ECO:0000256" key="2">
    <source>
        <dbReference type="ARBA" id="ARBA00022448"/>
    </source>
</evidence>
<dbReference type="EMBL" id="JAULSU010000002">
    <property type="protein sequence ID" value="KAK0627938.1"/>
    <property type="molecule type" value="Genomic_DNA"/>
</dbReference>
<keyword evidence="10" id="KW-0732">Signal</keyword>
<evidence type="ECO:0000256" key="8">
    <source>
        <dbReference type="SAM" id="MobiDB-lite"/>
    </source>
</evidence>
<dbReference type="InterPro" id="IPR017927">
    <property type="entry name" value="FAD-bd_FR_type"/>
</dbReference>
<evidence type="ECO:0000313" key="13">
    <source>
        <dbReference type="Proteomes" id="UP001175000"/>
    </source>
</evidence>
<evidence type="ECO:0000256" key="10">
    <source>
        <dbReference type="SAM" id="SignalP"/>
    </source>
</evidence>
<keyword evidence="6 9" id="KW-0472">Membrane</keyword>
<dbReference type="PROSITE" id="PS51384">
    <property type="entry name" value="FAD_FR"/>
    <property type="match status" value="1"/>
</dbReference>
<keyword evidence="2" id="KW-0813">Transport</keyword>
<feature type="transmembrane region" description="Helical" evidence="9">
    <location>
        <begin position="409"/>
        <end position="432"/>
    </location>
</feature>
<dbReference type="Pfam" id="PF01794">
    <property type="entry name" value="Ferric_reduct"/>
    <property type="match status" value="1"/>
</dbReference>
<gene>
    <name evidence="12" type="ORF">B0T14DRAFT_563702</name>
</gene>
<feature type="domain" description="FAD-binding FR-type" evidence="11">
    <location>
        <begin position="428"/>
        <end position="579"/>
    </location>
</feature>
<keyword evidence="7" id="KW-0325">Glycoprotein</keyword>
<dbReference type="Proteomes" id="UP001175000">
    <property type="component" value="Unassembled WGS sequence"/>
</dbReference>
<proteinExistence type="predicted"/>
<dbReference type="InterPro" id="IPR039261">
    <property type="entry name" value="FNR_nucleotide-bd"/>
</dbReference>
<comment type="caution">
    <text evidence="12">The sequence shown here is derived from an EMBL/GenBank/DDBJ whole genome shotgun (WGS) entry which is preliminary data.</text>
</comment>
<evidence type="ECO:0000256" key="4">
    <source>
        <dbReference type="ARBA" id="ARBA00022989"/>
    </source>
</evidence>
<dbReference type="InterPro" id="IPR013130">
    <property type="entry name" value="Fe3_Rdtase_TM_dom"/>
</dbReference>
<feature type="transmembrane region" description="Helical" evidence="9">
    <location>
        <begin position="382"/>
        <end position="403"/>
    </location>
</feature>
<organism evidence="12 13">
    <name type="scientific">Immersiella caudata</name>
    <dbReference type="NCBI Taxonomy" id="314043"/>
    <lineage>
        <taxon>Eukaryota</taxon>
        <taxon>Fungi</taxon>
        <taxon>Dikarya</taxon>
        <taxon>Ascomycota</taxon>
        <taxon>Pezizomycotina</taxon>
        <taxon>Sordariomycetes</taxon>
        <taxon>Sordariomycetidae</taxon>
        <taxon>Sordariales</taxon>
        <taxon>Lasiosphaeriaceae</taxon>
        <taxon>Immersiella</taxon>
    </lineage>
</organism>
<dbReference type="GO" id="GO:0000293">
    <property type="term" value="F:ferric-chelate reductase activity"/>
    <property type="evidence" value="ECO:0007669"/>
    <property type="project" value="TreeGrafter"/>
</dbReference>